<name>A0ABQ7ZAK3_BRANA</name>
<proteinExistence type="predicted"/>
<accession>A0ABQ7ZAK3</accession>
<feature type="non-terminal residue" evidence="1">
    <location>
        <position position="58"/>
    </location>
</feature>
<keyword evidence="2" id="KW-1185">Reference proteome</keyword>
<reference evidence="1 2" key="1">
    <citation type="submission" date="2021-05" db="EMBL/GenBank/DDBJ databases">
        <title>Genome Assembly of Synthetic Allotetraploid Brassica napus Reveals Homoeologous Exchanges between Subgenomes.</title>
        <authorList>
            <person name="Davis J.T."/>
        </authorList>
    </citation>
    <scope>NUCLEOTIDE SEQUENCE [LARGE SCALE GENOMIC DNA]</scope>
    <source>
        <strain evidence="2">cv. Da-Ae</strain>
        <tissue evidence="1">Seedling</tissue>
    </source>
</reference>
<protein>
    <submittedName>
        <fullName evidence="1">Uncharacterized protein</fullName>
    </submittedName>
</protein>
<dbReference type="Proteomes" id="UP000824890">
    <property type="component" value="Unassembled WGS sequence"/>
</dbReference>
<sequence>MMKAGEGGFGWQVWHGNGTAQSYQRASGKFLSFVYFGEKQYAIGYVEDLPIYGTKATL</sequence>
<gene>
    <name evidence="1" type="ORF">HID58_064512</name>
</gene>
<organism evidence="1 2">
    <name type="scientific">Brassica napus</name>
    <name type="common">Rape</name>
    <dbReference type="NCBI Taxonomy" id="3708"/>
    <lineage>
        <taxon>Eukaryota</taxon>
        <taxon>Viridiplantae</taxon>
        <taxon>Streptophyta</taxon>
        <taxon>Embryophyta</taxon>
        <taxon>Tracheophyta</taxon>
        <taxon>Spermatophyta</taxon>
        <taxon>Magnoliopsida</taxon>
        <taxon>eudicotyledons</taxon>
        <taxon>Gunneridae</taxon>
        <taxon>Pentapetalae</taxon>
        <taxon>rosids</taxon>
        <taxon>malvids</taxon>
        <taxon>Brassicales</taxon>
        <taxon>Brassicaceae</taxon>
        <taxon>Brassiceae</taxon>
        <taxon>Brassica</taxon>
    </lineage>
</organism>
<evidence type="ECO:0000313" key="1">
    <source>
        <dbReference type="EMBL" id="KAH0877118.1"/>
    </source>
</evidence>
<dbReference type="EMBL" id="JAGKQM010000015">
    <property type="protein sequence ID" value="KAH0877118.1"/>
    <property type="molecule type" value="Genomic_DNA"/>
</dbReference>
<comment type="caution">
    <text evidence="1">The sequence shown here is derived from an EMBL/GenBank/DDBJ whole genome shotgun (WGS) entry which is preliminary data.</text>
</comment>
<evidence type="ECO:0000313" key="2">
    <source>
        <dbReference type="Proteomes" id="UP000824890"/>
    </source>
</evidence>